<feature type="binding site" evidence="5">
    <location>
        <position position="12"/>
    </location>
    <ligand>
        <name>[4Fe-4S] cluster</name>
        <dbReference type="ChEBI" id="CHEBI:49883"/>
    </ligand>
</feature>
<dbReference type="GO" id="GO:0051539">
    <property type="term" value="F:4 iron, 4 sulfur cluster binding"/>
    <property type="evidence" value="ECO:0007669"/>
    <property type="project" value="UniProtKB-UniRule"/>
</dbReference>
<feature type="binding site" evidence="5">
    <location>
        <position position="78"/>
    </location>
    <ligand>
        <name>(2E)-4-hydroxy-3-methylbut-2-enyl diphosphate</name>
        <dbReference type="ChEBI" id="CHEBI:128753"/>
    </ligand>
</feature>
<evidence type="ECO:0000256" key="2">
    <source>
        <dbReference type="ARBA" id="ARBA00022723"/>
    </source>
</evidence>
<feature type="binding site" evidence="5">
    <location>
        <position position="224"/>
    </location>
    <ligand>
        <name>(2E)-4-hydroxy-3-methylbut-2-enyl diphosphate</name>
        <dbReference type="ChEBI" id="CHEBI:128753"/>
    </ligand>
</feature>
<evidence type="ECO:0000256" key="5">
    <source>
        <dbReference type="HAMAP-Rule" id="MF_00191"/>
    </source>
</evidence>
<feature type="binding site" evidence="5">
    <location>
        <position position="128"/>
    </location>
    <ligand>
        <name>dimethylallyl diphosphate</name>
        <dbReference type="ChEBI" id="CHEBI:57623"/>
    </ligand>
</feature>
<evidence type="ECO:0000256" key="4">
    <source>
        <dbReference type="ARBA" id="ARBA00023014"/>
    </source>
</evidence>
<feature type="binding site" evidence="5">
    <location>
        <position position="128"/>
    </location>
    <ligand>
        <name>isopentenyl diphosphate</name>
        <dbReference type="ChEBI" id="CHEBI:128769"/>
    </ligand>
</feature>
<protein>
    <recommendedName>
        <fullName evidence="5">4-hydroxy-3-methylbut-2-enyl diphosphate reductase</fullName>
        <shortName evidence="5">HMBPP reductase</shortName>
        <ecNumber evidence="5">1.17.7.4</ecNumber>
    </recommendedName>
</protein>
<feature type="binding site" evidence="5">
    <location>
        <position position="78"/>
    </location>
    <ligand>
        <name>isopentenyl diphosphate</name>
        <dbReference type="ChEBI" id="CHEBI:128769"/>
    </ligand>
</feature>
<feature type="binding site" evidence="5">
    <location>
        <position position="195"/>
    </location>
    <ligand>
        <name>[4Fe-4S] cluster</name>
        <dbReference type="ChEBI" id="CHEBI:49883"/>
    </ligand>
</feature>
<dbReference type="PANTHER" id="PTHR30426">
    <property type="entry name" value="4-HYDROXY-3-METHYLBUT-2-ENYL DIPHOSPHATE REDUCTASE"/>
    <property type="match status" value="1"/>
</dbReference>
<keyword evidence="5" id="KW-0560">Oxidoreductase</keyword>
<dbReference type="InterPro" id="IPR003451">
    <property type="entry name" value="LytB/IspH"/>
</dbReference>
<dbReference type="GO" id="GO:0046872">
    <property type="term" value="F:metal ion binding"/>
    <property type="evidence" value="ECO:0007669"/>
    <property type="project" value="UniProtKB-KW"/>
</dbReference>
<feature type="binding site" evidence="5">
    <location>
        <position position="128"/>
    </location>
    <ligand>
        <name>(2E)-4-hydroxy-3-methylbut-2-enyl diphosphate</name>
        <dbReference type="ChEBI" id="CHEBI:128753"/>
    </ligand>
</feature>
<keyword evidence="2 5" id="KW-0479">Metal-binding</keyword>
<comment type="catalytic activity">
    <reaction evidence="5">
        <text>dimethylallyl diphosphate + 2 oxidized [2Fe-2S]-[ferredoxin] + H2O = (2E)-4-hydroxy-3-methylbut-2-enyl diphosphate + 2 reduced [2Fe-2S]-[ferredoxin] + 2 H(+)</text>
        <dbReference type="Rhea" id="RHEA:24825"/>
        <dbReference type="Rhea" id="RHEA-COMP:10000"/>
        <dbReference type="Rhea" id="RHEA-COMP:10001"/>
        <dbReference type="ChEBI" id="CHEBI:15377"/>
        <dbReference type="ChEBI" id="CHEBI:15378"/>
        <dbReference type="ChEBI" id="CHEBI:33737"/>
        <dbReference type="ChEBI" id="CHEBI:33738"/>
        <dbReference type="ChEBI" id="CHEBI:57623"/>
        <dbReference type="ChEBI" id="CHEBI:128753"/>
        <dbReference type="EC" id="1.17.7.4"/>
    </reaction>
</comment>
<dbReference type="GO" id="GO:0016114">
    <property type="term" value="P:terpenoid biosynthetic process"/>
    <property type="evidence" value="ECO:0007669"/>
    <property type="project" value="UniProtKB-UniRule"/>
</dbReference>
<feature type="binding site" evidence="5">
    <location>
        <position position="267"/>
    </location>
    <ligand>
        <name>(2E)-4-hydroxy-3-methylbut-2-enyl diphosphate</name>
        <dbReference type="ChEBI" id="CHEBI:128753"/>
    </ligand>
</feature>
<comment type="pathway">
    <text evidence="5">Isoprenoid biosynthesis; dimethylallyl diphosphate biosynthesis; dimethylallyl diphosphate from (2E)-4-hydroxy-3-methylbutenyl diphosphate: step 1/1.</text>
</comment>
<dbReference type="EMBL" id="AP027059">
    <property type="protein sequence ID" value="BDU49880.1"/>
    <property type="molecule type" value="Genomic_DNA"/>
</dbReference>
<feature type="binding site" evidence="5">
    <location>
        <position position="100"/>
    </location>
    <ligand>
        <name>[4Fe-4S] cluster</name>
        <dbReference type="ChEBI" id="CHEBI:49883"/>
    </ligand>
</feature>
<evidence type="ECO:0000313" key="7">
    <source>
        <dbReference type="Proteomes" id="UP001321582"/>
    </source>
</evidence>
<dbReference type="NCBIfam" id="TIGR00216">
    <property type="entry name" value="ispH_lytB"/>
    <property type="match status" value="1"/>
</dbReference>
<keyword evidence="7" id="KW-1185">Reference proteome</keyword>
<dbReference type="CDD" id="cd13944">
    <property type="entry name" value="lytB_ispH"/>
    <property type="match status" value="1"/>
</dbReference>
<feature type="binding site" evidence="5">
    <location>
        <position position="42"/>
    </location>
    <ligand>
        <name>dimethylallyl diphosphate</name>
        <dbReference type="ChEBI" id="CHEBI:57623"/>
    </ligand>
</feature>
<feature type="binding site" evidence="5">
    <location>
        <position position="225"/>
    </location>
    <ligand>
        <name>isopentenyl diphosphate</name>
        <dbReference type="ChEBI" id="CHEBI:128769"/>
    </ligand>
</feature>
<reference evidence="6 7" key="1">
    <citation type="submission" date="2022-11" db="EMBL/GenBank/DDBJ databases">
        <title>Haliovirga abyssi gen. nov., sp. nov., a mesophilic fermentative bacterium isolated from the Iheya North hydrothermal field and the proposal of Haliovirgaceae fam. nov.</title>
        <authorList>
            <person name="Miyazaki U."/>
            <person name="Tame A."/>
            <person name="Miyazaki J."/>
            <person name="Takai K."/>
            <person name="Sawayama S."/>
            <person name="Kitajima M."/>
            <person name="Okamoto A."/>
            <person name="Nakagawa S."/>
        </authorList>
    </citation>
    <scope>NUCLEOTIDE SEQUENCE [LARGE SCALE GENOMIC DNA]</scope>
    <source>
        <strain evidence="6 7">IC12</strain>
    </source>
</reference>
<feature type="binding site" evidence="5">
    <location>
        <position position="223"/>
    </location>
    <ligand>
        <name>dimethylallyl diphosphate</name>
        <dbReference type="ChEBI" id="CHEBI:57623"/>
    </ligand>
</feature>
<dbReference type="GO" id="GO:0051745">
    <property type="term" value="F:4-hydroxy-3-methylbut-2-enyl diphosphate reductase activity"/>
    <property type="evidence" value="ECO:0007669"/>
    <property type="project" value="UniProtKB-UniRule"/>
</dbReference>
<dbReference type="GO" id="GO:0019288">
    <property type="term" value="P:isopentenyl diphosphate biosynthetic process, methylerythritol 4-phosphate pathway"/>
    <property type="evidence" value="ECO:0007669"/>
    <property type="project" value="UniProtKB-UniRule"/>
</dbReference>
<comment type="pathway">
    <text evidence="5">Isoprenoid biosynthesis; isopentenyl diphosphate biosynthesis via DXP pathway; isopentenyl diphosphate from 1-deoxy-D-xylulose 5-phosphate: step 6/6.</text>
</comment>
<dbReference type="AlphaFoldDB" id="A0AAU9DX35"/>
<evidence type="ECO:0000256" key="1">
    <source>
        <dbReference type="ARBA" id="ARBA00022485"/>
    </source>
</evidence>
<name>A0AAU9DX35_9FUSO</name>
<dbReference type="Gene3D" id="3.40.1010.20">
    <property type="entry name" value="4-hydroxy-3-methylbut-2-enyl diphosphate reductase, catalytic domain"/>
    <property type="match status" value="2"/>
</dbReference>
<keyword evidence="4 5" id="KW-0411">Iron-sulfur</keyword>
<feature type="binding site" evidence="5">
    <location>
        <position position="42"/>
    </location>
    <ligand>
        <name>isopentenyl diphosphate</name>
        <dbReference type="ChEBI" id="CHEBI:128769"/>
    </ligand>
</feature>
<feature type="binding site" evidence="5">
    <location>
        <position position="225"/>
    </location>
    <ligand>
        <name>(2E)-4-hydroxy-3-methylbut-2-enyl diphosphate</name>
        <dbReference type="ChEBI" id="CHEBI:128753"/>
    </ligand>
</feature>
<evidence type="ECO:0000313" key="6">
    <source>
        <dbReference type="EMBL" id="BDU49880.1"/>
    </source>
</evidence>
<feature type="binding site" evidence="5">
    <location>
        <position position="223"/>
    </location>
    <ligand>
        <name>(2E)-4-hydroxy-3-methylbut-2-enyl diphosphate</name>
        <dbReference type="ChEBI" id="CHEBI:128753"/>
    </ligand>
</feature>
<dbReference type="HAMAP" id="MF_00191">
    <property type="entry name" value="IspH"/>
    <property type="match status" value="1"/>
</dbReference>
<comment type="cofactor">
    <cofactor evidence="5">
        <name>[4Fe-4S] cluster</name>
        <dbReference type="ChEBI" id="CHEBI:49883"/>
    </cofactor>
    <text evidence="5">Binds 1 [4Fe-4S] cluster per subunit.</text>
</comment>
<feature type="binding site" evidence="5">
    <location>
        <position position="42"/>
    </location>
    <ligand>
        <name>(2E)-4-hydroxy-3-methylbut-2-enyl diphosphate</name>
        <dbReference type="ChEBI" id="CHEBI:128753"/>
    </ligand>
</feature>
<organism evidence="6 7">
    <name type="scientific">Haliovirga abyssi</name>
    <dbReference type="NCBI Taxonomy" id="2996794"/>
    <lineage>
        <taxon>Bacteria</taxon>
        <taxon>Fusobacteriati</taxon>
        <taxon>Fusobacteriota</taxon>
        <taxon>Fusobacteriia</taxon>
        <taxon>Fusobacteriales</taxon>
        <taxon>Haliovirgaceae</taxon>
        <taxon>Haliovirga</taxon>
    </lineage>
</organism>
<feature type="active site" description="Proton donor" evidence="5">
    <location>
        <position position="130"/>
    </location>
</feature>
<dbReference type="GO" id="GO:0050992">
    <property type="term" value="P:dimethylallyl diphosphate biosynthetic process"/>
    <property type="evidence" value="ECO:0007669"/>
    <property type="project" value="UniProtKB-UniRule"/>
</dbReference>
<feature type="binding site" evidence="5">
    <location>
        <position position="225"/>
    </location>
    <ligand>
        <name>dimethylallyl diphosphate</name>
        <dbReference type="ChEBI" id="CHEBI:57623"/>
    </ligand>
</feature>
<accession>A0AAU9DX35</accession>
<dbReference type="Proteomes" id="UP001321582">
    <property type="component" value="Chromosome"/>
</dbReference>
<feature type="binding site" evidence="5">
    <location>
        <position position="267"/>
    </location>
    <ligand>
        <name>dimethylallyl diphosphate</name>
        <dbReference type="ChEBI" id="CHEBI:57623"/>
    </ligand>
</feature>
<dbReference type="EC" id="1.17.7.4" evidence="5"/>
<feature type="binding site" evidence="5">
    <location>
        <position position="78"/>
    </location>
    <ligand>
        <name>dimethylallyl diphosphate</name>
        <dbReference type="ChEBI" id="CHEBI:57623"/>
    </ligand>
</feature>
<sequence length="284" mass="32755">MKIVYADKLGFCFGVNEALTKIDTVIEKEKGKNIFMLGMIVHNKTVIDDLLEKGIKIINNNNNIENLNSNDIVIIRAHGVSKEIYKLLDEKRVKYYDATCIFVKRSREILVKKEKEGYQIIFIGDRDHPEVKGIVSFGKNVIIYKDFEDMKNNIKELNKKYFIIAQTTLNKNMYLDIIEYRKKYLLNSEIADTVCGATYERQKAVEKLAKIVDIVIIVGGHNSSNTKKLYNVSKNINKSSYHIERIEEIKKEWFENCETVGITAGASTPEKVIKQVEKYIKEAI</sequence>
<proteinExistence type="inferred from homology"/>
<dbReference type="RefSeq" id="WP_307904821.1">
    <property type="nucleotide sequence ID" value="NZ_AP027059.1"/>
</dbReference>
<keyword evidence="3 5" id="KW-0408">Iron</keyword>
<feature type="binding site" evidence="5">
    <location>
        <position position="223"/>
    </location>
    <ligand>
        <name>isopentenyl diphosphate</name>
        <dbReference type="ChEBI" id="CHEBI:128769"/>
    </ligand>
</feature>
<comment type="similarity">
    <text evidence="5">Belongs to the IspH family.</text>
</comment>
<gene>
    <name evidence="5" type="primary">ispH</name>
    <name evidence="6" type="ORF">HLVA_04490</name>
</gene>
<comment type="catalytic activity">
    <reaction evidence="5">
        <text>isopentenyl diphosphate + 2 oxidized [2Fe-2S]-[ferredoxin] + H2O = (2E)-4-hydroxy-3-methylbut-2-enyl diphosphate + 2 reduced [2Fe-2S]-[ferredoxin] + 2 H(+)</text>
        <dbReference type="Rhea" id="RHEA:24488"/>
        <dbReference type="Rhea" id="RHEA-COMP:10000"/>
        <dbReference type="Rhea" id="RHEA-COMP:10001"/>
        <dbReference type="ChEBI" id="CHEBI:15377"/>
        <dbReference type="ChEBI" id="CHEBI:15378"/>
        <dbReference type="ChEBI" id="CHEBI:33737"/>
        <dbReference type="ChEBI" id="CHEBI:33738"/>
        <dbReference type="ChEBI" id="CHEBI:128753"/>
        <dbReference type="ChEBI" id="CHEBI:128769"/>
        <dbReference type="EC" id="1.17.7.4"/>
    </reaction>
</comment>
<dbReference type="PANTHER" id="PTHR30426:SF0">
    <property type="entry name" value="4-HYDROXY-3-METHYLBUT-2-ENYL DIPHOSPHATE REDUCTASE"/>
    <property type="match status" value="1"/>
</dbReference>
<feature type="binding site" evidence="5">
    <location>
        <position position="224"/>
    </location>
    <ligand>
        <name>dimethylallyl diphosphate</name>
        <dbReference type="ChEBI" id="CHEBI:57623"/>
    </ligand>
</feature>
<keyword evidence="1 5" id="KW-0004">4Fe-4S</keyword>
<comment type="function">
    <text evidence="5">Catalyzes the conversion of 1-hydroxy-2-methyl-2-(E)-butenyl 4-diphosphate (HMBPP) into a mixture of isopentenyl diphosphate (IPP) and dimethylallyl diphosphate (DMAPP). Acts in the terminal step of the DOXP/MEP pathway for isoprenoid precursor biosynthesis.</text>
</comment>
<keyword evidence="5" id="KW-0414">Isoprene biosynthesis</keyword>
<feature type="binding site" evidence="5">
    <location>
        <position position="267"/>
    </location>
    <ligand>
        <name>isopentenyl diphosphate</name>
        <dbReference type="ChEBI" id="CHEBI:128769"/>
    </ligand>
</feature>
<feature type="binding site" evidence="5">
    <location>
        <position position="224"/>
    </location>
    <ligand>
        <name>isopentenyl diphosphate</name>
        <dbReference type="ChEBI" id="CHEBI:128769"/>
    </ligand>
</feature>
<evidence type="ECO:0000256" key="3">
    <source>
        <dbReference type="ARBA" id="ARBA00023004"/>
    </source>
</evidence>
<dbReference type="Pfam" id="PF02401">
    <property type="entry name" value="LYTB"/>
    <property type="match status" value="1"/>
</dbReference>
<dbReference type="KEGG" id="haby:HLVA_04490"/>
<feature type="binding site" evidence="5">
    <location>
        <position position="167"/>
    </location>
    <ligand>
        <name>(2E)-4-hydroxy-3-methylbut-2-enyl diphosphate</name>
        <dbReference type="ChEBI" id="CHEBI:128753"/>
    </ligand>
</feature>
<dbReference type="Gene3D" id="3.40.50.11270">
    <property type="match status" value="1"/>
</dbReference>